<gene>
    <name evidence="4" type="ORF">ALT_7255</name>
</gene>
<evidence type="ECO:0000256" key="1">
    <source>
        <dbReference type="ARBA" id="ARBA00022801"/>
    </source>
</evidence>
<dbReference type="Pfam" id="PF00144">
    <property type="entry name" value="Beta-lactamase"/>
    <property type="match status" value="1"/>
</dbReference>
<dbReference type="SUPFAM" id="SSF56601">
    <property type="entry name" value="beta-lactamase/transpeptidase-like"/>
    <property type="match status" value="1"/>
</dbReference>
<dbReference type="AlphaFoldDB" id="A0AAN4PP49"/>
<feature type="domain" description="Beta-lactamase-related" evidence="3">
    <location>
        <begin position="98"/>
        <end position="417"/>
    </location>
</feature>
<dbReference type="Proteomes" id="UP000051487">
    <property type="component" value="Unassembled WGS sequence"/>
</dbReference>
<dbReference type="EMBL" id="BCLY01000012">
    <property type="protein sequence ID" value="GAQ09934.1"/>
    <property type="molecule type" value="Genomic_DNA"/>
</dbReference>
<keyword evidence="1" id="KW-0378">Hydrolase</keyword>
<evidence type="ECO:0000259" key="3">
    <source>
        <dbReference type="Pfam" id="PF00144"/>
    </source>
</evidence>
<evidence type="ECO:0000313" key="5">
    <source>
        <dbReference type="Proteomes" id="UP000051487"/>
    </source>
</evidence>
<dbReference type="PANTHER" id="PTHR43283">
    <property type="entry name" value="BETA-LACTAMASE-RELATED"/>
    <property type="match status" value="1"/>
</dbReference>
<dbReference type="PANTHER" id="PTHR43283:SF11">
    <property type="entry name" value="BETA-LACTAMASE-RELATED DOMAIN-CONTAINING PROTEIN"/>
    <property type="match status" value="1"/>
</dbReference>
<protein>
    <submittedName>
        <fullName evidence="4">UPF0214 protein YfeW</fullName>
    </submittedName>
</protein>
<dbReference type="InterPro" id="IPR012338">
    <property type="entry name" value="Beta-lactam/transpept-like"/>
</dbReference>
<comment type="caution">
    <text evidence="4">The sequence shown here is derived from an EMBL/GenBank/DDBJ whole genome shotgun (WGS) entry which is preliminary data.</text>
</comment>
<evidence type="ECO:0000256" key="2">
    <source>
        <dbReference type="SAM" id="SignalP"/>
    </source>
</evidence>
<reference evidence="4 5" key="1">
    <citation type="submission" date="2015-11" db="EMBL/GenBank/DDBJ databases">
        <title>Aspergillus lentulus strain IFM 54703T.</title>
        <authorList>
            <person name="Kusuya Y."/>
            <person name="Sakai K."/>
            <person name="Kamei K."/>
            <person name="Takahashi H."/>
            <person name="Yaguchi T."/>
        </authorList>
    </citation>
    <scope>NUCLEOTIDE SEQUENCE [LARGE SCALE GENOMIC DNA]</scope>
    <source>
        <strain evidence="4 5">IFM 54703</strain>
    </source>
</reference>
<evidence type="ECO:0000313" key="4">
    <source>
        <dbReference type="EMBL" id="GAQ09934.1"/>
    </source>
</evidence>
<accession>A0AAN4PP49</accession>
<organism evidence="4 5">
    <name type="scientific">Aspergillus lentulus</name>
    <dbReference type="NCBI Taxonomy" id="293939"/>
    <lineage>
        <taxon>Eukaryota</taxon>
        <taxon>Fungi</taxon>
        <taxon>Dikarya</taxon>
        <taxon>Ascomycota</taxon>
        <taxon>Pezizomycotina</taxon>
        <taxon>Eurotiomycetes</taxon>
        <taxon>Eurotiomycetidae</taxon>
        <taxon>Eurotiales</taxon>
        <taxon>Aspergillaceae</taxon>
        <taxon>Aspergillus</taxon>
        <taxon>Aspergillus subgen. Fumigati</taxon>
    </lineage>
</organism>
<dbReference type="GO" id="GO:0016787">
    <property type="term" value="F:hydrolase activity"/>
    <property type="evidence" value="ECO:0007669"/>
    <property type="project" value="UniProtKB-KW"/>
</dbReference>
<feature type="chain" id="PRO_5043052742" evidence="2">
    <location>
        <begin position="20"/>
        <end position="437"/>
    </location>
</feature>
<sequence>MRLSYPFVLVIFGTIASHAFHHQSSQDTLRFGSPESVGLLSAPLRQLVTNITGYQQPANYGAFTHNEIHPIQPSSAVTVGHDRTIVSLFASGKMLLYADANGTELPASQQLPARTDTIYDMASLTKLFTTVAALREMDAGRLSLNRTVASYIPSFAANGKENITILMLLTHTSGFAPDPEPPLYDPVYKTVKERNAAILNQSLRNPPGSTYLYSDLNFMSLGLLLEHITHKKLDELIRDFTNPLGMHDTFFNRGNIEGPAFPFYPRMAAEEYQIEVLGPMEPQRPQPVRGTVHDENAWALDGVSGHAGLFSTVEDTAIFCQMILNNGTYGGHRILSAKVVDLIFHNFNARFPGDEHGLGFELNQYYTAGPMASLQTASHTGFTGTTLVIDRPSNTFFLLFANRVHPNRSWSSNNIAREALGYWVAKSLGRDVPFPTL</sequence>
<dbReference type="InterPro" id="IPR050789">
    <property type="entry name" value="Diverse_Enzym_Activities"/>
</dbReference>
<keyword evidence="2" id="KW-0732">Signal</keyword>
<dbReference type="Gene3D" id="3.40.710.10">
    <property type="entry name" value="DD-peptidase/beta-lactamase superfamily"/>
    <property type="match status" value="1"/>
</dbReference>
<proteinExistence type="predicted"/>
<name>A0AAN4PP49_ASPLE</name>
<feature type="signal peptide" evidence="2">
    <location>
        <begin position="1"/>
        <end position="19"/>
    </location>
</feature>
<dbReference type="InterPro" id="IPR001466">
    <property type="entry name" value="Beta-lactam-related"/>
</dbReference>